<name>A0A1J1IZC3_9DIPT</name>
<keyword evidence="2" id="KW-1185">Reference proteome</keyword>
<organism evidence="1 2">
    <name type="scientific">Clunio marinus</name>
    <dbReference type="NCBI Taxonomy" id="568069"/>
    <lineage>
        <taxon>Eukaryota</taxon>
        <taxon>Metazoa</taxon>
        <taxon>Ecdysozoa</taxon>
        <taxon>Arthropoda</taxon>
        <taxon>Hexapoda</taxon>
        <taxon>Insecta</taxon>
        <taxon>Pterygota</taxon>
        <taxon>Neoptera</taxon>
        <taxon>Endopterygota</taxon>
        <taxon>Diptera</taxon>
        <taxon>Nematocera</taxon>
        <taxon>Chironomoidea</taxon>
        <taxon>Chironomidae</taxon>
        <taxon>Clunio</taxon>
    </lineage>
</organism>
<accession>A0A1J1IZC3</accession>
<reference evidence="1 2" key="1">
    <citation type="submission" date="2015-04" db="EMBL/GenBank/DDBJ databases">
        <authorList>
            <person name="Syromyatnikov M.Y."/>
            <person name="Popov V.N."/>
        </authorList>
    </citation>
    <scope>NUCLEOTIDE SEQUENCE [LARGE SCALE GENOMIC DNA]</scope>
</reference>
<dbReference type="EMBL" id="CVRI01000064">
    <property type="protein sequence ID" value="CRL05627.1"/>
    <property type="molecule type" value="Genomic_DNA"/>
</dbReference>
<dbReference type="Proteomes" id="UP000183832">
    <property type="component" value="Unassembled WGS sequence"/>
</dbReference>
<protein>
    <submittedName>
        <fullName evidence="1">CLUMA_CG018323, isoform A</fullName>
    </submittedName>
</protein>
<proteinExistence type="predicted"/>
<evidence type="ECO:0000313" key="1">
    <source>
        <dbReference type="EMBL" id="CRL05627.1"/>
    </source>
</evidence>
<dbReference type="AlphaFoldDB" id="A0A1J1IZC3"/>
<evidence type="ECO:0000313" key="2">
    <source>
        <dbReference type="Proteomes" id="UP000183832"/>
    </source>
</evidence>
<sequence>MEIFMWTFVKFMDIRRLKWWGNWSENKAIINSESVRWKRRGEKNAFSDDDCKEGVVDFIFYLLTSNRSIFRVHNFVKVDSARFGKSFCVIKPISLGRENNSTRACLHVKCEYKVPSPRHLKTIKFTLPRIFLIFILVFLQLK</sequence>
<gene>
    <name evidence="1" type="ORF">CLUMA_CG018323</name>
</gene>